<keyword evidence="1" id="KW-1133">Transmembrane helix</keyword>
<accession>A0A931ASD0</accession>
<proteinExistence type="predicted"/>
<dbReference type="Proteomes" id="UP000621436">
    <property type="component" value="Unassembled WGS sequence"/>
</dbReference>
<dbReference type="RefSeq" id="WP_270454576.1">
    <property type="nucleotide sequence ID" value="NZ_JADPIE010000006.1"/>
</dbReference>
<feature type="transmembrane region" description="Helical" evidence="1">
    <location>
        <begin position="7"/>
        <end position="29"/>
    </location>
</feature>
<name>A0A931ASD0_9FIRM</name>
<protein>
    <submittedName>
        <fullName evidence="2">Uncharacterized protein</fullName>
    </submittedName>
</protein>
<evidence type="ECO:0000313" key="3">
    <source>
        <dbReference type="Proteomes" id="UP000621436"/>
    </source>
</evidence>
<evidence type="ECO:0000313" key="2">
    <source>
        <dbReference type="EMBL" id="MBF8437582.1"/>
    </source>
</evidence>
<evidence type="ECO:0000256" key="1">
    <source>
        <dbReference type="SAM" id="Phobius"/>
    </source>
</evidence>
<keyword evidence="3" id="KW-1185">Reference proteome</keyword>
<keyword evidence="1" id="KW-0472">Membrane</keyword>
<organism evidence="2 3">
    <name type="scientific">Halonatronomonas betaini</name>
    <dbReference type="NCBI Taxonomy" id="2778430"/>
    <lineage>
        <taxon>Bacteria</taxon>
        <taxon>Bacillati</taxon>
        <taxon>Bacillota</taxon>
        <taxon>Clostridia</taxon>
        <taxon>Halanaerobiales</taxon>
        <taxon>Halarsenatibacteraceae</taxon>
        <taxon>Halonatronomonas</taxon>
    </lineage>
</organism>
<reference evidence="2" key="1">
    <citation type="submission" date="2020-11" db="EMBL/GenBank/DDBJ databases">
        <title>Halonatronomonas betainensis gen. nov., sp. nov. a novel haloalkaliphilic representative of the family Halanaerobiacae capable of betaine degradation.</title>
        <authorList>
            <person name="Boltyanskaya Y."/>
            <person name="Kevbrin V."/>
            <person name="Detkova E."/>
            <person name="Grouzdev D.S."/>
            <person name="Koziaeva V."/>
            <person name="Zhilina T."/>
        </authorList>
    </citation>
    <scope>NUCLEOTIDE SEQUENCE</scope>
    <source>
        <strain evidence="2">Z-7014</strain>
    </source>
</reference>
<dbReference type="AlphaFoldDB" id="A0A931ASD0"/>
<comment type="caution">
    <text evidence="2">The sequence shown here is derived from an EMBL/GenBank/DDBJ whole genome shotgun (WGS) entry which is preliminary data.</text>
</comment>
<sequence length="133" mass="15574">MNFDNKGFIFIEIIISLILIFILLTIFAFTNSTLVRLLEEVELNRLFYLNSLNIGNELVIYLLEPTNAVFSLGKNYTINEIEENYHEFNSSIDERIRAGTAVNLTRRFSVYGYILYEMSITSGENELVYLFYR</sequence>
<dbReference type="EMBL" id="JADPIE010000006">
    <property type="protein sequence ID" value="MBF8437582.1"/>
    <property type="molecule type" value="Genomic_DNA"/>
</dbReference>
<keyword evidence="1" id="KW-0812">Transmembrane</keyword>
<gene>
    <name evidence="2" type="ORF">I0Q91_10845</name>
</gene>